<organism evidence="1 2">
    <name type="scientific">Romanomermis culicivorax</name>
    <name type="common">Nematode worm</name>
    <dbReference type="NCBI Taxonomy" id="13658"/>
    <lineage>
        <taxon>Eukaryota</taxon>
        <taxon>Metazoa</taxon>
        <taxon>Ecdysozoa</taxon>
        <taxon>Nematoda</taxon>
        <taxon>Enoplea</taxon>
        <taxon>Dorylaimia</taxon>
        <taxon>Mermithida</taxon>
        <taxon>Mermithoidea</taxon>
        <taxon>Mermithidae</taxon>
        <taxon>Romanomermis</taxon>
    </lineage>
</organism>
<dbReference type="AlphaFoldDB" id="A0A915IKE0"/>
<accession>A0A915IKE0</accession>
<protein>
    <submittedName>
        <fullName evidence="2">Uncharacterized protein</fullName>
    </submittedName>
</protein>
<evidence type="ECO:0000313" key="2">
    <source>
        <dbReference type="WBParaSite" id="nRc.2.0.1.t13873-RA"/>
    </source>
</evidence>
<keyword evidence="1" id="KW-1185">Reference proteome</keyword>
<proteinExistence type="predicted"/>
<evidence type="ECO:0000313" key="1">
    <source>
        <dbReference type="Proteomes" id="UP000887565"/>
    </source>
</evidence>
<name>A0A915IKE0_ROMCU</name>
<reference evidence="2" key="1">
    <citation type="submission" date="2022-11" db="UniProtKB">
        <authorList>
            <consortium name="WormBaseParasite"/>
        </authorList>
    </citation>
    <scope>IDENTIFICATION</scope>
</reference>
<dbReference type="WBParaSite" id="nRc.2.0.1.t13873-RA">
    <property type="protein sequence ID" value="nRc.2.0.1.t13873-RA"/>
    <property type="gene ID" value="nRc.2.0.1.g13873"/>
</dbReference>
<dbReference type="Proteomes" id="UP000887565">
    <property type="component" value="Unplaced"/>
</dbReference>
<sequence length="83" mass="9635">MSSGGHEVRFQPAPSAERFKMLTIRSVPPSEKTNDCELKKKLLLWSKDFKQLKKLVKAFEFFVPECGKRFMLEHFDAPFAIDT</sequence>